<dbReference type="RefSeq" id="WP_387700641.1">
    <property type="nucleotide sequence ID" value="NZ_JBIAMX010000007.1"/>
</dbReference>
<accession>A0ABW6PNP6</accession>
<dbReference type="Proteomes" id="UP001601444">
    <property type="component" value="Unassembled WGS sequence"/>
</dbReference>
<dbReference type="GO" id="GO:0016787">
    <property type="term" value="F:hydrolase activity"/>
    <property type="evidence" value="ECO:0007669"/>
    <property type="project" value="UniProtKB-KW"/>
</dbReference>
<dbReference type="InterPro" id="IPR050570">
    <property type="entry name" value="Cell_wall_metabolism_enzyme"/>
</dbReference>
<feature type="domain" description="M23ase beta-sheet core" evidence="1">
    <location>
        <begin position="138"/>
        <end position="233"/>
    </location>
</feature>
<dbReference type="InterPro" id="IPR011055">
    <property type="entry name" value="Dup_hybrid_motif"/>
</dbReference>
<name>A0ABW6PNP6_9NOCA</name>
<dbReference type="PANTHER" id="PTHR21666">
    <property type="entry name" value="PEPTIDASE-RELATED"/>
    <property type="match status" value="1"/>
</dbReference>
<dbReference type="InterPro" id="IPR016047">
    <property type="entry name" value="M23ase_b-sheet_dom"/>
</dbReference>
<keyword evidence="3" id="KW-1185">Reference proteome</keyword>
<keyword evidence="2" id="KW-0378">Hydrolase</keyword>
<organism evidence="2 3">
    <name type="scientific">Nocardia thailandica</name>
    <dbReference type="NCBI Taxonomy" id="257275"/>
    <lineage>
        <taxon>Bacteria</taxon>
        <taxon>Bacillati</taxon>
        <taxon>Actinomycetota</taxon>
        <taxon>Actinomycetes</taxon>
        <taxon>Mycobacteriales</taxon>
        <taxon>Nocardiaceae</taxon>
        <taxon>Nocardia</taxon>
    </lineage>
</organism>
<reference evidence="2 3" key="1">
    <citation type="submission" date="2024-10" db="EMBL/GenBank/DDBJ databases">
        <title>The Natural Products Discovery Center: Release of the First 8490 Sequenced Strains for Exploring Actinobacteria Biosynthetic Diversity.</title>
        <authorList>
            <person name="Kalkreuter E."/>
            <person name="Kautsar S.A."/>
            <person name="Yang D."/>
            <person name="Bader C.D."/>
            <person name="Teijaro C.N."/>
            <person name="Fluegel L."/>
            <person name="Davis C.M."/>
            <person name="Simpson J.R."/>
            <person name="Lauterbach L."/>
            <person name="Steele A.D."/>
            <person name="Gui C."/>
            <person name="Meng S."/>
            <person name="Li G."/>
            <person name="Viehrig K."/>
            <person name="Ye F."/>
            <person name="Su P."/>
            <person name="Kiefer A.F."/>
            <person name="Nichols A."/>
            <person name="Cepeda A.J."/>
            <person name="Yan W."/>
            <person name="Fan B."/>
            <person name="Jiang Y."/>
            <person name="Adhikari A."/>
            <person name="Zheng C.-J."/>
            <person name="Schuster L."/>
            <person name="Cowan T.M."/>
            <person name="Smanski M.J."/>
            <person name="Chevrette M.G."/>
            <person name="De Carvalho L.P.S."/>
            <person name="Shen B."/>
        </authorList>
    </citation>
    <scope>NUCLEOTIDE SEQUENCE [LARGE SCALE GENOMIC DNA]</scope>
    <source>
        <strain evidence="2 3">NPDC004045</strain>
    </source>
</reference>
<evidence type="ECO:0000313" key="3">
    <source>
        <dbReference type="Proteomes" id="UP001601444"/>
    </source>
</evidence>
<gene>
    <name evidence="2" type="ORF">ACFYTF_14410</name>
</gene>
<dbReference type="EMBL" id="JBIAMX010000007">
    <property type="protein sequence ID" value="MFF0544021.1"/>
    <property type="molecule type" value="Genomic_DNA"/>
</dbReference>
<dbReference type="Gene3D" id="2.70.70.10">
    <property type="entry name" value="Glucose Permease (Domain IIA)"/>
    <property type="match status" value="1"/>
</dbReference>
<protein>
    <submittedName>
        <fullName evidence="2">M23 family metallopeptidase</fullName>
        <ecNumber evidence="2">3.4.24.-</ecNumber>
    </submittedName>
</protein>
<sequence>MFVTNPLSARVPAALSSRRGRVAAGAVALTAVVSTTLALGGGDDRTPEQLAAGSALSATTAPVAGQTVSTYTLTAFTPPEAQGPQGIALPALPADLLPPPVAEALEAHGLALEHRRPATVRPVAGVLTSNFGSRWGAQHNGLDFGDPLGAPIHAVTDGTVIEAGPASGFGLWVRVQQDDGTVGVYGHVNEFLVQPGQQVRAGDVIATVGNRGQSTGPHLHYEVHDPVQGPVDPRPWLAARGIEVGDAGD</sequence>
<evidence type="ECO:0000259" key="1">
    <source>
        <dbReference type="Pfam" id="PF01551"/>
    </source>
</evidence>
<dbReference type="SUPFAM" id="SSF51261">
    <property type="entry name" value="Duplicated hybrid motif"/>
    <property type="match status" value="1"/>
</dbReference>
<dbReference type="PANTHER" id="PTHR21666:SF270">
    <property type="entry name" value="MUREIN HYDROLASE ACTIVATOR ENVC"/>
    <property type="match status" value="1"/>
</dbReference>
<comment type="caution">
    <text evidence="2">The sequence shown here is derived from an EMBL/GenBank/DDBJ whole genome shotgun (WGS) entry which is preliminary data.</text>
</comment>
<dbReference type="CDD" id="cd12797">
    <property type="entry name" value="M23_peptidase"/>
    <property type="match status" value="1"/>
</dbReference>
<dbReference type="Pfam" id="PF01551">
    <property type="entry name" value="Peptidase_M23"/>
    <property type="match status" value="1"/>
</dbReference>
<proteinExistence type="predicted"/>
<evidence type="ECO:0000313" key="2">
    <source>
        <dbReference type="EMBL" id="MFF0544021.1"/>
    </source>
</evidence>
<dbReference type="EC" id="3.4.24.-" evidence="2"/>